<name>A0AB34FUQ5_9HYPO</name>
<dbReference type="EMBL" id="JAQHRD010000003">
    <property type="protein sequence ID" value="KAJ6443050.1"/>
    <property type="molecule type" value="Genomic_DNA"/>
</dbReference>
<gene>
    <name evidence="7" type="ORF">O9K51_04229</name>
</gene>
<keyword evidence="8" id="KW-1185">Reference proteome</keyword>
<dbReference type="InterPro" id="IPR011057">
    <property type="entry name" value="Mss4-like_sf"/>
</dbReference>
<dbReference type="SUPFAM" id="SSF51316">
    <property type="entry name" value="Mss4-like"/>
    <property type="match status" value="1"/>
</dbReference>
<sequence length="148" mass="15967">MEARCQCGSVSFKTPLPEPLALYICHCAECRRQTSSAFGTSAIFPRFKLPDSDLLSCYAYFCRSCGTRLFHTTPSKNVVSVKGGCIEGLDWKKAIHLWTKSAMVPIPEGSETHSENSGSTDYGSSQEFLDQPDDAPDSPGALMGSGGC</sequence>
<keyword evidence="4" id="KW-0456">Lyase</keyword>
<keyword evidence="3" id="KW-0862">Zinc</keyword>
<reference evidence="7" key="1">
    <citation type="submission" date="2023-01" db="EMBL/GenBank/DDBJ databases">
        <title>The growth and conidiation of Purpureocillium lavendulum are regulated by nitrogen source and histone H3K14 acetylation.</title>
        <authorList>
            <person name="Tang P."/>
            <person name="Han J."/>
            <person name="Zhang C."/>
            <person name="Tang P."/>
            <person name="Qi F."/>
            <person name="Zhang K."/>
            <person name="Liang L."/>
        </authorList>
    </citation>
    <scope>NUCLEOTIDE SEQUENCE</scope>
    <source>
        <strain evidence="7">YMF1.00683</strain>
    </source>
</reference>
<comment type="caution">
    <text evidence="7">The sequence shown here is derived from an EMBL/GenBank/DDBJ whole genome shotgun (WGS) entry which is preliminary data.</text>
</comment>
<proteinExistence type="inferred from homology"/>
<feature type="compositionally biased region" description="Polar residues" evidence="5">
    <location>
        <begin position="115"/>
        <end position="128"/>
    </location>
</feature>
<dbReference type="Proteomes" id="UP001163105">
    <property type="component" value="Unassembled WGS sequence"/>
</dbReference>
<dbReference type="Gene3D" id="3.90.1590.10">
    <property type="entry name" value="glutathione-dependent formaldehyde- activating enzyme (gfa)"/>
    <property type="match status" value="1"/>
</dbReference>
<feature type="domain" description="CENP-V/GFA" evidence="6">
    <location>
        <begin position="1"/>
        <end position="92"/>
    </location>
</feature>
<protein>
    <submittedName>
        <fullName evidence="7">Glutathione-dependent formaldehyde-activating</fullName>
    </submittedName>
</protein>
<dbReference type="PROSITE" id="PS51891">
    <property type="entry name" value="CENP_V_GFA"/>
    <property type="match status" value="1"/>
</dbReference>
<evidence type="ECO:0000256" key="3">
    <source>
        <dbReference type="ARBA" id="ARBA00022833"/>
    </source>
</evidence>
<comment type="similarity">
    <text evidence="1">Belongs to the Gfa family.</text>
</comment>
<evidence type="ECO:0000256" key="4">
    <source>
        <dbReference type="ARBA" id="ARBA00023239"/>
    </source>
</evidence>
<dbReference type="GO" id="GO:0016846">
    <property type="term" value="F:carbon-sulfur lyase activity"/>
    <property type="evidence" value="ECO:0007669"/>
    <property type="project" value="InterPro"/>
</dbReference>
<evidence type="ECO:0000259" key="6">
    <source>
        <dbReference type="PROSITE" id="PS51891"/>
    </source>
</evidence>
<dbReference type="Pfam" id="PF04828">
    <property type="entry name" value="GFA"/>
    <property type="match status" value="1"/>
</dbReference>
<dbReference type="AlphaFoldDB" id="A0AB34FUQ5"/>
<evidence type="ECO:0000313" key="7">
    <source>
        <dbReference type="EMBL" id="KAJ6443050.1"/>
    </source>
</evidence>
<organism evidence="7 8">
    <name type="scientific">Purpureocillium lavendulum</name>
    <dbReference type="NCBI Taxonomy" id="1247861"/>
    <lineage>
        <taxon>Eukaryota</taxon>
        <taxon>Fungi</taxon>
        <taxon>Dikarya</taxon>
        <taxon>Ascomycota</taxon>
        <taxon>Pezizomycotina</taxon>
        <taxon>Sordariomycetes</taxon>
        <taxon>Hypocreomycetidae</taxon>
        <taxon>Hypocreales</taxon>
        <taxon>Ophiocordycipitaceae</taxon>
        <taxon>Purpureocillium</taxon>
    </lineage>
</organism>
<accession>A0AB34FUQ5</accession>
<dbReference type="PANTHER" id="PTHR33337:SF3">
    <property type="entry name" value="CENP-V_GFA DOMAIN-CONTAINING PROTEIN"/>
    <property type="match status" value="1"/>
</dbReference>
<keyword evidence="2" id="KW-0479">Metal-binding</keyword>
<dbReference type="GO" id="GO:0046872">
    <property type="term" value="F:metal ion binding"/>
    <property type="evidence" value="ECO:0007669"/>
    <property type="project" value="UniProtKB-KW"/>
</dbReference>
<evidence type="ECO:0000256" key="5">
    <source>
        <dbReference type="SAM" id="MobiDB-lite"/>
    </source>
</evidence>
<evidence type="ECO:0000256" key="1">
    <source>
        <dbReference type="ARBA" id="ARBA00005495"/>
    </source>
</evidence>
<evidence type="ECO:0000256" key="2">
    <source>
        <dbReference type="ARBA" id="ARBA00022723"/>
    </source>
</evidence>
<evidence type="ECO:0000313" key="8">
    <source>
        <dbReference type="Proteomes" id="UP001163105"/>
    </source>
</evidence>
<dbReference type="InterPro" id="IPR006913">
    <property type="entry name" value="CENP-V/GFA"/>
</dbReference>
<dbReference type="PANTHER" id="PTHR33337">
    <property type="entry name" value="GFA DOMAIN-CONTAINING PROTEIN"/>
    <property type="match status" value="1"/>
</dbReference>
<feature type="region of interest" description="Disordered" evidence="5">
    <location>
        <begin position="106"/>
        <end position="148"/>
    </location>
</feature>